<feature type="region of interest" description="Disordered" evidence="1">
    <location>
        <begin position="57"/>
        <end position="83"/>
    </location>
</feature>
<evidence type="ECO:0000256" key="1">
    <source>
        <dbReference type="SAM" id="MobiDB-lite"/>
    </source>
</evidence>
<feature type="region of interest" description="Disordered" evidence="1">
    <location>
        <begin position="198"/>
        <end position="228"/>
    </location>
</feature>
<feature type="region of interest" description="Disordered" evidence="1">
    <location>
        <begin position="1"/>
        <end position="28"/>
    </location>
</feature>
<gene>
    <name evidence="2" type="ORF">BQ4739_LOCUS17666</name>
</gene>
<protein>
    <submittedName>
        <fullName evidence="2">Uncharacterized protein</fullName>
    </submittedName>
</protein>
<reference evidence="2 3" key="1">
    <citation type="submission" date="2016-10" db="EMBL/GenBank/DDBJ databases">
        <authorList>
            <person name="Cai Z."/>
        </authorList>
    </citation>
    <scope>NUCLEOTIDE SEQUENCE [LARGE SCALE GENOMIC DNA]</scope>
</reference>
<feature type="compositionally biased region" description="Basic and acidic residues" evidence="1">
    <location>
        <begin position="1"/>
        <end position="11"/>
    </location>
</feature>
<accession>A0A383WIL9</accession>
<dbReference type="AlphaFoldDB" id="A0A383WIL9"/>
<dbReference type="EMBL" id="FNXT01001281">
    <property type="protein sequence ID" value="SZX77308.1"/>
    <property type="molecule type" value="Genomic_DNA"/>
</dbReference>
<proteinExistence type="predicted"/>
<keyword evidence="3" id="KW-1185">Reference proteome</keyword>
<evidence type="ECO:0000313" key="2">
    <source>
        <dbReference type="EMBL" id="SZX77308.1"/>
    </source>
</evidence>
<feature type="compositionally biased region" description="Polar residues" evidence="1">
    <location>
        <begin position="14"/>
        <end position="27"/>
    </location>
</feature>
<name>A0A383WIL9_TETOB</name>
<organism evidence="2 3">
    <name type="scientific">Tetradesmus obliquus</name>
    <name type="common">Green alga</name>
    <name type="synonym">Acutodesmus obliquus</name>
    <dbReference type="NCBI Taxonomy" id="3088"/>
    <lineage>
        <taxon>Eukaryota</taxon>
        <taxon>Viridiplantae</taxon>
        <taxon>Chlorophyta</taxon>
        <taxon>core chlorophytes</taxon>
        <taxon>Chlorophyceae</taxon>
        <taxon>CS clade</taxon>
        <taxon>Sphaeropleales</taxon>
        <taxon>Scenedesmaceae</taxon>
        <taxon>Tetradesmus</taxon>
    </lineage>
</organism>
<dbReference type="Proteomes" id="UP000256970">
    <property type="component" value="Unassembled WGS sequence"/>
</dbReference>
<sequence>MTPQDKLRGDIKSGYNQPTSNSTNSLKSAEAAFPGSGLRLGENALIAGACDVRKTQAGGTNTSADKRPGCNKESAPQLPSRRKLAAGTHKFGPLRDLSCLTNVKSLYPDAILQQPTSSPSPTAAAAAAPAAAAAAAFAPASRFMPARPRQRSSSTSSSTNTALRAADYERYDDCFEEPAAVDEASGADMLARALLARNERKAQDSKRSRIRQQPEQELPAKKGGRLRQKTPLGSISMLPGSAFCLSKPAAAGVLVNMKQEQRLGGFEMPQAAAALLQLAAGPEAGAAAAPKKRWLRMWQAEQKFEHHF</sequence>
<evidence type="ECO:0000313" key="3">
    <source>
        <dbReference type="Proteomes" id="UP000256970"/>
    </source>
</evidence>
<feature type="compositionally biased region" description="Basic and acidic residues" evidence="1">
    <location>
        <begin position="198"/>
        <end position="220"/>
    </location>
</feature>